<dbReference type="InterPro" id="IPR002937">
    <property type="entry name" value="Amino_oxidase"/>
</dbReference>
<dbReference type="VEuPathDB" id="FungiDB:AeMF1_017940"/>
<dbReference type="InterPro" id="IPR050703">
    <property type="entry name" value="Flavin_MAO"/>
</dbReference>
<dbReference type="Gene3D" id="3.50.50.60">
    <property type="entry name" value="FAD/NAD(P)-binding domain"/>
    <property type="match status" value="2"/>
</dbReference>
<accession>A0A6G0XD30</accession>
<evidence type="ECO:0000256" key="4">
    <source>
        <dbReference type="SAM" id="Phobius"/>
    </source>
</evidence>
<keyword evidence="4" id="KW-0812">Transmembrane</keyword>
<feature type="transmembrane region" description="Helical" evidence="4">
    <location>
        <begin position="6"/>
        <end position="23"/>
    </location>
</feature>
<sequence length="361" mass="40014">MAKEVSIAVVGGGLSGWSAAYFMSKKASITRLRIDVFDAKHTVGGRAKSIGNVDVGGAWIWPSNTLARSLIDKLCVPHFEDTMAGNAVEGHSHVNITTHLSTCVTEVQYNHNNRVVLHWKNLETGNVDSTEVDLVALPSRLAAQSIIFSPPLPAQSHKAMLQLNIWMASMAKISLRFTTPWWTKGAHPINYLRAPSQWIAQLMDASTPHVNAIVAFTVPPPFPMTSPTYSTSPSELTQSTSEFDKWLRELVASIQAIASSRYFRVSDSDWKATLEYLDLYSWQHDQFIFSTDGIHKPGHDLYYQHPNDGGDVLREPIRFPDDPTKIGIVFAGSETDNLFPGFVEGALRAGRRCAEDLQHVN</sequence>
<comment type="caution">
    <text evidence="6">The sequence shown here is derived from an EMBL/GenBank/DDBJ whole genome shotgun (WGS) entry which is preliminary data.</text>
</comment>
<organism evidence="6 7">
    <name type="scientific">Aphanomyces euteiches</name>
    <dbReference type="NCBI Taxonomy" id="100861"/>
    <lineage>
        <taxon>Eukaryota</taxon>
        <taxon>Sar</taxon>
        <taxon>Stramenopiles</taxon>
        <taxon>Oomycota</taxon>
        <taxon>Saprolegniomycetes</taxon>
        <taxon>Saprolegniales</taxon>
        <taxon>Verrucalvaceae</taxon>
        <taxon>Aphanomyces</taxon>
    </lineage>
</organism>
<evidence type="ECO:0000256" key="2">
    <source>
        <dbReference type="ARBA" id="ARBA00012804"/>
    </source>
</evidence>
<proteinExistence type="inferred from homology"/>
<dbReference type="EMBL" id="VJMJ01000079">
    <property type="protein sequence ID" value="KAF0737967.1"/>
    <property type="molecule type" value="Genomic_DNA"/>
</dbReference>
<keyword evidence="7" id="KW-1185">Reference proteome</keyword>
<dbReference type="Pfam" id="PF01593">
    <property type="entry name" value="Amino_oxidase"/>
    <property type="match status" value="1"/>
</dbReference>
<evidence type="ECO:0000256" key="3">
    <source>
        <dbReference type="ARBA" id="ARBA00048448"/>
    </source>
</evidence>
<dbReference type="SUPFAM" id="SSF51905">
    <property type="entry name" value="FAD/NAD(P)-binding domain"/>
    <property type="match status" value="1"/>
</dbReference>
<dbReference type="Proteomes" id="UP000481153">
    <property type="component" value="Unassembled WGS sequence"/>
</dbReference>
<comment type="similarity">
    <text evidence="1">Belongs to the flavin monoamine oxidase family.</text>
</comment>
<comment type="catalytic activity">
    <reaction evidence="3">
        <text>a secondary aliphatic amine + O2 + H2O = a primary amine + an aldehyde + H2O2</text>
        <dbReference type="Rhea" id="RHEA:26414"/>
        <dbReference type="ChEBI" id="CHEBI:15377"/>
        <dbReference type="ChEBI" id="CHEBI:15379"/>
        <dbReference type="ChEBI" id="CHEBI:16240"/>
        <dbReference type="ChEBI" id="CHEBI:17478"/>
        <dbReference type="ChEBI" id="CHEBI:58855"/>
        <dbReference type="ChEBI" id="CHEBI:65296"/>
        <dbReference type="EC" id="1.4.3.4"/>
    </reaction>
</comment>
<keyword evidence="4" id="KW-1133">Transmembrane helix</keyword>
<dbReference type="AlphaFoldDB" id="A0A6G0XD30"/>
<dbReference type="InterPro" id="IPR036188">
    <property type="entry name" value="FAD/NAD-bd_sf"/>
</dbReference>
<dbReference type="PANTHER" id="PTHR43563">
    <property type="entry name" value="AMINE OXIDASE"/>
    <property type="match status" value="1"/>
</dbReference>
<evidence type="ECO:0000256" key="1">
    <source>
        <dbReference type="ARBA" id="ARBA00005995"/>
    </source>
</evidence>
<feature type="domain" description="Amine oxidase" evidence="5">
    <location>
        <begin position="98"/>
        <end position="357"/>
    </location>
</feature>
<dbReference type="Pfam" id="PF13450">
    <property type="entry name" value="NAD_binding_8"/>
    <property type="match status" value="1"/>
</dbReference>
<evidence type="ECO:0000313" key="6">
    <source>
        <dbReference type="EMBL" id="KAF0737967.1"/>
    </source>
</evidence>
<dbReference type="GO" id="GO:0097621">
    <property type="term" value="F:monoamine oxidase activity"/>
    <property type="evidence" value="ECO:0007669"/>
    <property type="project" value="UniProtKB-EC"/>
</dbReference>
<keyword evidence="4" id="KW-0472">Membrane</keyword>
<name>A0A6G0XD30_9STRA</name>
<protein>
    <recommendedName>
        <fullName evidence="2">monoamine oxidase</fullName>
        <ecNumber evidence="2">1.4.3.4</ecNumber>
    </recommendedName>
</protein>
<evidence type="ECO:0000259" key="5">
    <source>
        <dbReference type="Pfam" id="PF01593"/>
    </source>
</evidence>
<evidence type="ECO:0000313" key="7">
    <source>
        <dbReference type="Proteomes" id="UP000481153"/>
    </source>
</evidence>
<dbReference type="EC" id="1.4.3.4" evidence="2"/>
<dbReference type="PANTHER" id="PTHR43563:SF1">
    <property type="entry name" value="AMINE OXIDASE [FLAVIN-CONTAINING] B"/>
    <property type="match status" value="1"/>
</dbReference>
<gene>
    <name evidence="6" type="ORF">Ae201684_005963</name>
</gene>
<reference evidence="6 7" key="1">
    <citation type="submission" date="2019-07" db="EMBL/GenBank/DDBJ databases">
        <title>Genomics analysis of Aphanomyces spp. identifies a new class of oomycete effector associated with host adaptation.</title>
        <authorList>
            <person name="Gaulin E."/>
        </authorList>
    </citation>
    <scope>NUCLEOTIDE SEQUENCE [LARGE SCALE GENOMIC DNA]</scope>
    <source>
        <strain evidence="6 7">ATCC 201684</strain>
    </source>
</reference>